<evidence type="ECO:0000256" key="1">
    <source>
        <dbReference type="SAM" id="MobiDB-lite"/>
    </source>
</evidence>
<evidence type="ECO:0000313" key="2">
    <source>
        <dbReference type="EMBL" id="AXN53320.1"/>
    </source>
</evidence>
<dbReference type="Proteomes" id="UP000259812">
    <property type="component" value="Genome"/>
</dbReference>
<sequence>MADSPFNKKGGGTATASKTASKGSDMPDEVTNIGEDEPTKVPAPRKGDPFADNAGIADPSGVSGMKPIYFMGQLVLMHPTETGFMKTSSNTPENPQSEYVRFDIIPLTVPEEGSVTRSPVVVQGDEYAVLNKDGEVETCEPYQIGERIEDVLVFNKPLVREGKRALDRDIPWLIGRIELGQKKVGQSPPVILVQATDEDKAIYAEVRKALAAK</sequence>
<evidence type="ECO:0000313" key="3">
    <source>
        <dbReference type="Proteomes" id="UP000259812"/>
    </source>
</evidence>
<proteinExistence type="predicted"/>
<dbReference type="KEGG" id="vg:60320803"/>
<protein>
    <submittedName>
        <fullName evidence="2">Uncharacterized protein</fullName>
    </submittedName>
</protein>
<name>A0A346FC95_9CAUD</name>
<gene>
    <name evidence="2" type="primary">48</name>
    <name evidence="2" type="ORF">PBI_THONKO_48</name>
</gene>
<feature type="region of interest" description="Disordered" evidence="1">
    <location>
        <begin position="1"/>
        <end position="58"/>
    </location>
</feature>
<accession>A0A346FC95</accession>
<dbReference type="EMBL" id="MH632120">
    <property type="protein sequence ID" value="AXN53320.1"/>
    <property type="molecule type" value="Genomic_DNA"/>
</dbReference>
<keyword evidence="3" id="KW-1185">Reference proteome</keyword>
<dbReference type="GeneID" id="60320803"/>
<dbReference type="RefSeq" id="YP_009949399.1">
    <property type="nucleotide sequence ID" value="NC_051580.1"/>
</dbReference>
<reference evidence="3" key="1">
    <citation type="submission" date="2018-07" db="EMBL/GenBank/DDBJ databases">
        <authorList>
            <person name="Quirk P.G."/>
            <person name="Krulwich T.A."/>
        </authorList>
    </citation>
    <scope>NUCLEOTIDE SEQUENCE [LARGE SCALE GENOMIC DNA]</scope>
</reference>
<organism evidence="2 3">
    <name type="scientific">Mycobacterium phage Thonko</name>
    <dbReference type="NCBI Taxonomy" id="2282910"/>
    <lineage>
        <taxon>Viruses</taxon>
        <taxon>Duplodnaviria</taxon>
        <taxon>Heunggongvirae</taxon>
        <taxon>Uroviricota</taxon>
        <taxon>Caudoviricetes</taxon>
        <taxon>Bclasvirinae</taxon>
        <taxon>Thonkovirus</taxon>
        <taxon>Thonkovirus thonko</taxon>
    </lineage>
</organism>